<feature type="transmembrane region" description="Helical" evidence="13">
    <location>
        <begin position="12"/>
        <end position="34"/>
    </location>
</feature>
<organism evidence="14">
    <name type="scientific">Eucampia antarctica</name>
    <dbReference type="NCBI Taxonomy" id="49252"/>
    <lineage>
        <taxon>Eukaryota</taxon>
        <taxon>Sar</taxon>
        <taxon>Stramenopiles</taxon>
        <taxon>Ochrophyta</taxon>
        <taxon>Bacillariophyta</taxon>
        <taxon>Mediophyceae</taxon>
        <taxon>Biddulphiophycidae</taxon>
        <taxon>Hemiaulales</taxon>
        <taxon>Hemiaulaceae</taxon>
        <taxon>Eucampia</taxon>
    </lineage>
</organism>
<feature type="transmembrane region" description="Helical" evidence="13">
    <location>
        <begin position="110"/>
        <end position="128"/>
    </location>
</feature>
<dbReference type="AlphaFoldDB" id="A0A7S2RC32"/>
<accession>A0A7S2RC32</accession>
<evidence type="ECO:0000256" key="6">
    <source>
        <dbReference type="ARBA" id="ARBA00022475"/>
    </source>
</evidence>
<evidence type="ECO:0000256" key="13">
    <source>
        <dbReference type="SAM" id="Phobius"/>
    </source>
</evidence>
<keyword evidence="11" id="KW-0333">Golgi apparatus</keyword>
<dbReference type="GO" id="GO:0005886">
    <property type="term" value="C:plasma membrane"/>
    <property type="evidence" value="ECO:0007669"/>
    <property type="project" value="UniProtKB-SubCell"/>
</dbReference>
<comment type="similarity">
    <text evidence="3">Belongs to the SWEET sugar transporter family.</text>
</comment>
<dbReference type="Gene3D" id="1.20.1280.290">
    <property type="match status" value="2"/>
</dbReference>
<keyword evidence="9" id="KW-0677">Repeat</keyword>
<evidence type="ECO:0000256" key="7">
    <source>
        <dbReference type="ARBA" id="ARBA00022597"/>
    </source>
</evidence>
<protein>
    <recommendedName>
        <fullName evidence="4">Sugar transporter SWEET1</fullName>
    </recommendedName>
</protein>
<dbReference type="PANTHER" id="PTHR10791">
    <property type="entry name" value="RAG1-ACTIVATING PROTEIN 1"/>
    <property type="match status" value="1"/>
</dbReference>
<keyword evidence="5" id="KW-0813">Transport</keyword>
<dbReference type="Pfam" id="PF03083">
    <property type="entry name" value="MtN3_slv"/>
    <property type="match status" value="2"/>
</dbReference>
<reference evidence="14" key="1">
    <citation type="submission" date="2021-01" db="EMBL/GenBank/DDBJ databases">
        <authorList>
            <person name="Corre E."/>
            <person name="Pelletier E."/>
            <person name="Niang G."/>
            <person name="Scheremetjew M."/>
            <person name="Finn R."/>
            <person name="Kale V."/>
            <person name="Holt S."/>
            <person name="Cochrane G."/>
            <person name="Meng A."/>
            <person name="Brown T."/>
            <person name="Cohen L."/>
        </authorList>
    </citation>
    <scope>NUCLEOTIDE SEQUENCE</scope>
    <source>
        <strain evidence="14">CCMP1452</strain>
    </source>
</reference>
<keyword evidence="7" id="KW-0762">Sugar transport</keyword>
<evidence type="ECO:0000256" key="1">
    <source>
        <dbReference type="ARBA" id="ARBA00004651"/>
    </source>
</evidence>
<comment type="subcellular location">
    <subcellularLocation>
        <location evidence="1">Cell membrane</location>
        <topology evidence="1">Multi-pass membrane protein</topology>
    </subcellularLocation>
    <subcellularLocation>
        <location evidence="2">Golgi apparatus membrane</location>
        <topology evidence="2">Multi-pass membrane protein</topology>
    </subcellularLocation>
</comment>
<evidence type="ECO:0000256" key="8">
    <source>
        <dbReference type="ARBA" id="ARBA00022692"/>
    </source>
</evidence>
<dbReference type="InterPro" id="IPR004316">
    <property type="entry name" value="SWEET_rpt"/>
</dbReference>
<evidence type="ECO:0000256" key="10">
    <source>
        <dbReference type="ARBA" id="ARBA00022989"/>
    </source>
</evidence>
<evidence type="ECO:0000256" key="12">
    <source>
        <dbReference type="ARBA" id="ARBA00023136"/>
    </source>
</evidence>
<name>A0A7S2RC32_9STRA</name>
<dbReference type="PANTHER" id="PTHR10791:SF30">
    <property type="entry name" value="SUGAR TRANSPORTER SWEET1"/>
    <property type="match status" value="1"/>
</dbReference>
<keyword evidence="10 13" id="KW-1133">Transmembrane helix</keyword>
<evidence type="ECO:0000256" key="5">
    <source>
        <dbReference type="ARBA" id="ARBA00022448"/>
    </source>
</evidence>
<keyword evidence="6" id="KW-1003">Cell membrane</keyword>
<proteinExistence type="inferred from homology"/>
<feature type="transmembrane region" description="Helical" evidence="13">
    <location>
        <begin position="193"/>
        <end position="215"/>
    </location>
</feature>
<dbReference type="EMBL" id="HBHI01011283">
    <property type="protein sequence ID" value="CAD9666771.1"/>
    <property type="molecule type" value="Transcribed_RNA"/>
</dbReference>
<evidence type="ECO:0000256" key="4">
    <source>
        <dbReference type="ARBA" id="ARBA00021741"/>
    </source>
</evidence>
<evidence type="ECO:0000256" key="2">
    <source>
        <dbReference type="ARBA" id="ARBA00004653"/>
    </source>
</evidence>
<evidence type="ECO:0000256" key="9">
    <source>
        <dbReference type="ARBA" id="ARBA00022737"/>
    </source>
</evidence>
<keyword evidence="12 13" id="KW-0472">Membrane</keyword>
<evidence type="ECO:0000256" key="11">
    <source>
        <dbReference type="ARBA" id="ARBA00023034"/>
    </source>
</evidence>
<evidence type="ECO:0000313" key="14">
    <source>
        <dbReference type="EMBL" id="CAD9666771.1"/>
    </source>
</evidence>
<feature type="transmembrane region" description="Helical" evidence="13">
    <location>
        <begin position="46"/>
        <end position="67"/>
    </location>
</feature>
<keyword evidence="8 13" id="KW-0812">Transmembrane</keyword>
<evidence type="ECO:0000256" key="3">
    <source>
        <dbReference type="ARBA" id="ARBA00007809"/>
    </source>
</evidence>
<feature type="transmembrane region" description="Helical" evidence="13">
    <location>
        <begin position="73"/>
        <end position="89"/>
    </location>
</feature>
<dbReference type="GO" id="GO:0051119">
    <property type="term" value="F:sugar transmembrane transporter activity"/>
    <property type="evidence" value="ECO:0007669"/>
    <property type="project" value="InterPro"/>
</dbReference>
<dbReference type="GO" id="GO:0000139">
    <property type="term" value="C:Golgi membrane"/>
    <property type="evidence" value="ECO:0007669"/>
    <property type="project" value="UniProtKB-SubCell"/>
</dbReference>
<feature type="transmembrane region" description="Helical" evidence="13">
    <location>
        <begin position="134"/>
        <end position="154"/>
    </location>
</feature>
<feature type="transmembrane region" description="Helical" evidence="13">
    <location>
        <begin position="166"/>
        <end position="187"/>
    </location>
</feature>
<gene>
    <name evidence="14" type="ORF">EANT1437_LOCUS5786</name>
</gene>
<dbReference type="InterPro" id="IPR047664">
    <property type="entry name" value="SWEET"/>
</dbReference>
<dbReference type="FunFam" id="1.20.1280.290:FF:000004">
    <property type="entry name" value="Sugar transporter SWEET"/>
    <property type="match status" value="1"/>
</dbReference>
<sequence>MAELSTSVSKWVVLCGMLAPPASMAVILAPIPTIRKIITERSVMNFPLLPYSSMLANSFLWTVYGLLVGQRKIWATNSLGFILSIYYFYQFQQFCPAHLTNLPGTLSQHIIGVTFFIIVTALIPFLFGEKAPDLIGKAGVVICSLLFFSPLSKLKSVIQMKSARSIPLPFTISCCINCLLWTVVGYLQMDDFFVYFPNGVGLFFALIQLLLRIMYGDGPLSSKNETKYLNQV</sequence>